<proteinExistence type="predicted"/>
<name>A0A6J7J1K0_9ZZZZ</name>
<dbReference type="AlphaFoldDB" id="A0A6J7J1K0"/>
<dbReference type="SUPFAM" id="SSF53335">
    <property type="entry name" value="S-adenosyl-L-methionine-dependent methyltransferases"/>
    <property type="match status" value="1"/>
</dbReference>
<dbReference type="EMBL" id="CAFBNF010000041">
    <property type="protein sequence ID" value="CAB4936494.1"/>
    <property type="molecule type" value="Genomic_DNA"/>
</dbReference>
<dbReference type="InterPro" id="IPR029063">
    <property type="entry name" value="SAM-dependent_MTases_sf"/>
</dbReference>
<accession>A0A6J7J1K0</accession>
<reference evidence="1" key="1">
    <citation type="submission" date="2020-05" db="EMBL/GenBank/DDBJ databases">
        <authorList>
            <person name="Chiriac C."/>
            <person name="Salcher M."/>
            <person name="Ghai R."/>
            <person name="Kavagutti S V."/>
        </authorList>
    </citation>
    <scope>NUCLEOTIDE SEQUENCE</scope>
</reference>
<sequence>MLRPEGFLFLQLWPFYHSKHGTHLTEWYPEGFVQFTKTPEEIQREVLDRADDEDHARYMLREFEHLNRITLDDLGAALKASGFDVIRLKLISDPVEVPPEARDAELSALAIAGVVMLARPRP</sequence>
<gene>
    <name evidence="1" type="ORF">UFOPK3773_00568</name>
</gene>
<evidence type="ECO:0000313" key="1">
    <source>
        <dbReference type="EMBL" id="CAB4936494.1"/>
    </source>
</evidence>
<protein>
    <submittedName>
        <fullName evidence="1">Unannotated protein</fullName>
    </submittedName>
</protein>
<organism evidence="1">
    <name type="scientific">freshwater metagenome</name>
    <dbReference type="NCBI Taxonomy" id="449393"/>
    <lineage>
        <taxon>unclassified sequences</taxon>
        <taxon>metagenomes</taxon>
        <taxon>ecological metagenomes</taxon>
    </lineage>
</organism>